<dbReference type="AlphaFoldDB" id="A0A1G6WM81"/>
<name>A0A1G6WM81_9MICO</name>
<dbReference type="EMBL" id="FMYH01000009">
    <property type="protein sequence ID" value="SDD66773.1"/>
    <property type="molecule type" value="Genomic_DNA"/>
</dbReference>
<accession>A0A1G6WM81</accession>
<keyword evidence="1" id="KW-0472">Membrane</keyword>
<evidence type="ECO:0000313" key="3">
    <source>
        <dbReference type="Proteomes" id="UP000199039"/>
    </source>
</evidence>
<evidence type="ECO:0000256" key="1">
    <source>
        <dbReference type="SAM" id="Phobius"/>
    </source>
</evidence>
<feature type="transmembrane region" description="Helical" evidence="1">
    <location>
        <begin position="14"/>
        <end position="35"/>
    </location>
</feature>
<keyword evidence="1" id="KW-0812">Transmembrane</keyword>
<reference evidence="2 3" key="1">
    <citation type="submission" date="2016-09" db="EMBL/GenBank/DDBJ databases">
        <authorList>
            <person name="Capua I."/>
            <person name="De Benedictis P."/>
            <person name="Joannis T."/>
            <person name="Lombin L.H."/>
            <person name="Cattoli G."/>
        </authorList>
    </citation>
    <scope>NUCLEOTIDE SEQUENCE [LARGE SCALE GENOMIC DNA]</scope>
    <source>
        <strain evidence="2 3">ISLP-3</strain>
    </source>
</reference>
<evidence type="ECO:0000313" key="2">
    <source>
        <dbReference type="EMBL" id="SDD66773.1"/>
    </source>
</evidence>
<sequence>MSDEDEIPADKKSILPAVLGGVLSLGAVAKAIGFLAANGLVMLSVVIGTILSILAASILVPSWRGRRRTRAISLWAHEHGWRVDSVHMPTLRSATEVLFGVVDGISVTSCTTTYSPDWHRGLDTTRFRHVLMSSLDANFPVLTMVPTGGVRRPPSGPDDGPDLRFESALFDAGWQVRCVDARFAHDFCHPRTMERLMRPDVAGMSLLVTGGDIAVHAPGATTLAAIESRSAVLADLVRLVPPYLVADHPVHYRRMQGVRPATAVLRGAAPGETTGWPTVIMTTIVLGSVAWFVVFMALAGEVAFALGTVGVIAGVSAVPILSSRSVRRRRRNLR</sequence>
<feature type="transmembrane region" description="Helical" evidence="1">
    <location>
        <begin position="41"/>
        <end position="60"/>
    </location>
</feature>
<keyword evidence="3" id="KW-1185">Reference proteome</keyword>
<feature type="transmembrane region" description="Helical" evidence="1">
    <location>
        <begin position="302"/>
        <end position="321"/>
    </location>
</feature>
<dbReference type="RefSeq" id="WP_093186210.1">
    <property type="nucleotide sequence ID" value="NZ_FMYH01000009.1"/>
</dbReference>
<protein>
    <submittedName>
        <fullName evidence="2">Uncharacterized protein</fullName>
    </submittedName>
</protein>
<gene>
    <name evidence="2" type="ORF">SAMN05216410_3677</name>
</gene>
<dbReference type="Proteomes" id="UP000199039">
    <property type="component" value="Unassembled WGS sequence"/>
</dbReference>
<organism evidence="2 3">
    <name type="scientific">Sanguibacter gelidistatuariae</name>
    <dbReference type="NCBI Taxonomy" id="1814289"/>
    <lineage>
        <taxon>Bacteria</taxon>
        <taxon>Bacillati</taxon>
        <taxon>Actinomycetota</taxon>
        <taxon>Actinomycetes</taxon>
        <taxon>Micrococcales</taxon>
        <taxon>Sanguibacteraceae</taxon>
        <taxon>Sanguibacter</taxon>
    </lineage>
</organism>
<keyword evidence="1" id="KW-1133">Transmembrane helix</keyword>
<dbReference type="OrthoDB" id="3429251at2"/>
<proteinExistence type="predicted"/>
<feature type="transmembrane region" description="Helical" evidence="1">
    <location>
        <begin position="275"/>
        <end position="296"/>
    </location>
</feature>